<keyword evidence="4" id="KW-0479">Metal-binding</keyword>
<keyword evidence="6" id="KW-0411">Iron-sulfur</keyword>
<keyword evidence="9" id="KW-1185">Reference proteome</keyword>
<evidence type="ECO:0000259" key="7">
    <source>
        <dbReference type="PROSITE" id="PS51918"/>
    </source>
</evidence>
<name>A0A7M3MG36_9BACT</name>
<dbReference type="InterPro" id="IPR027586">
    <property type="entry name" value="rSAM_metal_mat"/>
</dbReference>
<keyword evidence="3" id="KW-0949">S-adenosyl-L-methionine</keyword>
<evidence type="ECO:0000256" key="4">
    <source>
        <dbReference type="ARBA" id="ARBA00022723"/>
    </source>
</evidence>
<dbReference type="InterPro" id="IPR007197">
    <property type="entry name" value="rSAM"/>
</dbReference>
<protein>
    <submittedName>
        <fullName evidence="8">Radical SAM protein</fullName>
    </submittedName>
</protein>
<evidence type="ECO:0000256" key="3">
    <source>
        <dbReference type="ARBA" id="ARBA00022691"/>
    </source>
</evidence>
<dbReference type="GO" id="GO:0003824">
    <property type="term" value="F:catalytic activity"/>
    <property type="evidence" value="ECO:0007669"/>
    <property type="project" value="InterPro"/>
</dbReference>
<dbReference type="InterPro" id="IPR013785">
    <property type="entry name" value="Aldolase_TIM"/>
</dbReference>
<dbReference type="NCBIfam" id="TIGR04311">
    <property type="entry name" value="rSAM_Geo_metal"/>
    <property type="match status" value="1"/>
</dbReference>
<comment type="caution">
    <text evidence="8">The sequence shown here is derived from an EMBL/GenBank/DDBJ whole genome shotgun (WGS) entry which is preliminary data.</text>
</comment>
<comment type="cofactor">
    <cofactor evidence="1">
        <name>[4Fe-4S] cluster</name>
        <dbReference type="ChEBI" id="CHEBI:49883"/>
    </cofactor>
</comment>
<dbReference type="GO" id="GO:0051536">
    <property type="term" value="F:iron-sulfur cluster binding"/>
    <property type="evidence" value="ECO:0007669"/>
    <property type="project" value="UniProtKB-KW"/>
</dbReference>
<dbReference type="CDD" id="cd21121">
    <property type="entry name" value="SPASM_Cmo-like"/>
    <property type="match status" value="1"/>
</dbReference>
<dbReference type="PANTHER" id="PTHR11228:SF7">
    <property type="entry name" value="PQQA PEPTIDE CYCLASE"/>
    <property type="match status" value="1"/>
</dbReference>
<organism evidence="8 9">
    <name type="scientific">Oceanidesulfovibrio indonesiensis</name>
    <dbReference type="NCBI Taxonomy" id="54767"/>
    <lineage>
        <taxon>Bacteria</taxon>
        <taxon>Pseudomonadati</taxon>
        <taxon>Thermodesulfobacteriota</taxon>
        <taxon>Desulfovibrionia</taxon>
        <taxon>Desulfovibrionales</taxon>
        <taxon>Desulfovibrionaceae</taxon>
        <taxon>Oceanidesulfovibrio</taxon>
    </lineage>
</organism>
<evidence type="ECO:0000256" key="5">
    <source>
        <dbReference type="ARBA" id="ARBA00023004"/>
    </source>
</evidence>
<dbReference type="InterPro" id="IPR058240">
    <property type="entry name" value="rSAM_sf"/>
</dbReference>
<feature type="domain" description="Radical SAM core" evidence="7">
    <location>
        <begin position="23"/>
        <end position="254"/>
    </location>
</feature>
<dbReference type="GO" id="GO:0046872">
    <property type="term" value="F:metal ion binding"/>
    <property type="evidence" value="ECO:0007669"/>
    <property type="project" value="UniProtKB-KW"/>
</dbReference>
<keyword evidence="5" id="KW-0408">Iron</keyword>
<reference evidence="8 9" key="1">
    <citation type="submission" date="2018-06" db="EMBL/GenBank/DDBJ databases">
        <title>Complete genome of Desulfovibrio indonesiensis P37SLT.</title>
        <authorList>
            <person name="Crispim J.S."/>
            <person name="Vidigal P.M.P."/>
            <person name="Silva L.C.F."/>
            <person name="Laguardia C.N."/>
            <person name="Araujo L.C."/>
            <person name="Dias R.S."/>
            <person name="Sousa M.P."/>
            <person name="Paula S.O."/>
            <person name="Silva C."/>
        </authorList>
    </citation>
    <scope>NUCLEOTIDE SEQUENCE [LARGE SCALE GENOMIC DNA]</scope>
    <source>
        <strain evidence="8 9">P37SLT</strain>
    </source>
</reference>
<sequence length="455" mass="50153">MTSIVSLRNWPEQSAVDMASPAHAPWPRLLVAELTTLCNQRCPMCVKQSPGCGIAEGHMAWTVFERLAPAFPHLDSLILSGIGEPMLYPHLVEAVALARSTMPSGARIAFQSNGVVLGSPTGTDKAAALMEAGLDSICLSVDSADPDEYRRLRPGGETSLLEQAFATLRNAREQTGTRFAIGVETVLLRDTLDKLPTVLRWTAERGADYALISHMLPYHPAMESQAAWEWHTDEAIALFREYETRAHREGLDISIYPKIVWKYSKNEEEKRLCALVAAMQREADSRGLTLHPERLISAADALEDTARRIAQAMADARETADACGIELRLPEAAPLQDRRCEFVESGSVFVAMDGGVHPCHFLWHNAAIHRHGLQRILPAQRFGSLKESDLVAVWNDPSYVAFREAALRYDYPFCGSCRLGPCNLVEDATFEADCIGIEVPCGECPWALGLLQCLS</sequence>
<evidence type="ECO:0000256" key="6">
    <source>
        <dbReference type="ARBA" id="ARBA00023014"/>
    </source>
</evidence>
<evidence type="ECO:0000313" key="8">
    <source>
        <dbReference type="EMBL" id="TVM18286.1"/>
    </source>
</evidence>
<dbReference type="CDD" id="cd01335">
    <property type="entry name" value="Radical_SAM"/>
    <property type="match status" value="1"/>
</dbReference>
<accession>A0A7M3MG36</accession>
<dbReference type="EMBL" id="QMIE01000004">
    <property type="protein sequence ID" value="TVM18286.1"/>
    <property type="molecule type" value="Genomic_DNA"/>
</dbReference>
<proteinExistence type="predicted"/>
<evidence type="ECO:0000256" key="1">
    <source>
        <dbReference type="ARBA" id="ARBA00001966"/>
    </source>
</evidence>
<dbReference type="InterPro" id="IPR050377">
    <property type="entry name" value="Radical_SAM_PqqE_MftC-like"/>
</dbReference>
<dbReference type="AlphaFoldDB" id="A0A7M3MG36"/>
<dbReference type="SFLD" id="SFLDS00029">
    <property type="entry name" value="Radical_SAM"/>
    <property type="match status" value="1"/>
</dbReference>
<dbReference type="OrthoDB" id="9772409at2"/>
<dbReference type="PROSITE" id="PS51918">
    <property type="entry name" value="RADICAL_SAM"/>
    <property type="match status" value="1"/>
</dbReference>
<dbReference type="Pfam" id="PF13186">
    <property type="entry name" value="SPASM"/>
    <property type="match status" value="1"/>
</dbReference>
<dbReference type="Gene3D" id="3.20.20.70">
    <property type="entry name" value="Aldolase class I"/>
    <property type="match status" value="1"/>
</dbReference>
<dbReference type="PANTHER" id="PTHR11228">
    <property type="entry name" value="RADICAL SAM DOMAIN PROTEIN"/>
    <property type="match status" value="1"/>
</dbReference>
<dbReference type="InterPro" id="IPR034391">
    <property type="entry name" value="AdoMet-like_SPASM_containing"/>
</dbReference>
<dbReference type="InterPro" id="IPR023885">
    <property type="entry name" value="4Fe4S-binding_SPASM_dom"/>
</dbReference>
<dbReference type="RefSeq" id="WP_144302287.1">
    <property type="nucleotide sequence ID" value="NZ_QMIE01000004.1"/>
</dbReference>
<dbReference type="Proteomes" id="UP000448292">
    <property type="component" value="Unassembled WGS sequence"/>
</dbReference>
<dbReference type="Pfam" id="PF04055">
    <property type="entry name" value="Radical_SAM"/>
    <property type="match status" value="1"/>
</dbReference>
<dbReference type="SFLD" id="SFLDG01387">
    <property type="entry name" value="BtrN-like_SPASM_domain_contain"/>
    <property type="match status" value="1"/>
</dbReference>
<dbReference type="SFLD" id="SFLDG01067">
    <property type="entry name" value="SPASM/twitch_domain_containing"/>
    <property type="match status" value="1"/>
</dbReference>
<keyword evidence="2" id="KW-0004">4Fe-4S</keyword>
<dbReference type="SUPFAM" id="SSF102114">
    <property type="entry name" value="Radical SAM enzymes"/>
    <property type="match status" value="2"/>
</dbReference>
<evidence type="ECO:0000313" key="9">
    <source>
        <dbReference type="Proteomes" id="UP000448292"/>
    </source>
</evidence>
<gene>
    <name evidence="8" type="ORF">DPQ33_05910</name>
</gene>
<evidence type="ECO:0000256" key="2">
    <source>
        <dbReference type="ARBA" id="ARBA00022485"/>
    </source>
</evidence>